<gene>
    <name evidence="2" type="ORF">BU085_04855</name>
</gene>
<feature type="coiled-coil region" evidence="1">
    <location>
        <begin position="58"/>
        <end position="116"/>
    </location>
</feature>
<dbReference type="InterPro" id="IPR046229">
    <property type="entry name" value="TnpC-like"/>
</dbReference>
<organism evidence="2 3">
    <name type="scientific">Staphylococcus warneri</name>
    <dbReference type="NCBI Taxonomy" id="1292"/>
    <lineage>
        <taxon>Bacteria</taxon>
        <taxon>Bacillati</taxon>
        <taxon>Bacillota</taxon>
        <taxon>Bacilli</taxon>
        <taxon>Bacillales</taxon>
        <taxon>Staphylococcaceae</taxon>
        <taxon>Staphylococcus</taxon>
    </lineage>
</organism>
<keyword evidence="1" id="KW-0175">Coiled coil</keyword>
<evidence type="ECO:0000313" key="2">
    <source>
        <dbReference type="EMBL" id="PTI51599.1"/>
    </source>
</evidence>
<evidence type="ECO:0000313" key="3">
    <source>
        <dbReference type="Proteomes" id="UP000240717"/>
    </source>
</evidence>
<dbReference type="AlphaFoldDB" id="A0A2T4Q1P1"/>
<accession>A0A2T4Q1P1</accession>
<dbReference type="Proteomes" id="UP000240717">
    <property type="component" value="Unassembled WGS sequence"/>
</dbReference>
<reference evidence="2 3" key="1">
    <citation type="journal article" date="2016" name="Front. Microbiol.">
        <title>Comprehensive Phylogenetic Analysis of Bovine Non-aureus Staphylococci Species Based on Whole-Genome Sequencing.</title>
        <authorList>
            <person name="Naushad S."/>
            <person name="Barkema H.W."/>
            <person name="Luby C."/>
            <person name="Condas L.A."/>
            <person name="Nobrega D.B."/>
            <person name="Carson D.A."/>
            <person name="De Buck J."/>
        </authorList>
    </citation>
    <scope>NUCLEOTIDE SEQUENCE [LARGE SCALE GENOMIC DNA]</scope>
    <source>
        <strain evidence="2 3">SNUC 2993</strain>
    </source>
</reference>
<proteinExistence type="predicted"/>
<dbReference type="RefSeq" id="WP_107552941.1">
    <property type="nucleotide sequence ID" value="NZ_PZEV01000011.1"/>
</dbReference>
<dbReference type="Pfam" id="PF19776">
    <property type="entry name" value="DUF6262"/>
    <property type="match status" value="1"/>
</dbReference>
<name>A0A2T4Q1P1_STAWA</name>
<evidence type="ECO:0000256" key="1">
    <source>
        <dbReference type="SAM" id="Coils"/>
    </source>
</evidence>
<comment type="caution">
    <text evidence="2">The sequence shown here is derived from an EMBL/GenBank/DDBJ whole genome shotgun (WGS) entry which is preliminary data.</text>
</comment>
<sequence length="121" mass="14440">MENYDRKNQMKEIHRRKKANTEIKVNSTIERLLKENIESNFNVVSKYANVSKATLYNHKEIRNKIEELRKQNTQTNVILVKNDGKSAIIESLKRKIKKLEKENKSLKDEVNVLYNKIYENF</sequence>
<dbReference type="EMBL" id="PZEV01000011">
    <property type="protein sequence ID" value="PTI51599.1"/>
    <property type="molecule type" value="Genomic_DNA"/>
</dbReference>
<protein>
    <submittedName>
        <fullName evidence="2">Transposase</fullName>
    </submittedName>
</protein>